<feature type="compositionally biased region" description="Low complexity" evidence="12">
    <location>
        <begin position="521"/>
        <end position="531"/>
    </location>
</feature>
<dbReference type="InterPro" id="IPR001841">
    <property type="entry name" value="Znf_RING"/>
</dbReference>
<evidence type="ECO:0000259" key="14">
    <source>
        <dbReference type="PROSITE" id="PS50908"/>
    </source>
</evidence>
<evidence type="ECO:0000256" key="12">
    <source>
        <dbReference type="SAM" id="MobiDB-lite"/>
    </source>
</evidence>
<feature type="domain" description="RING-type" evidence="13">
    <location>
        <begin position="198"/>
        <end position="252"/>
    </location>
</feature>
<proteinExistence type="inferred from homology"/>
<feature type="compositionally biased region" description="Basic and acidic residues" evidence="12">
    <location>
        <begin position="346"/>
        <end position="355"/>
    </location>
</feature>
<dbReference type="Pfam" id="PF22191">
    <property type="entry name" value="IBR_1"/>
    <property type="match status" value="1"/>
</dbReference>
<keyword evidence="17" id="KW-1185">Reference proteome</keyword>
<keyword evidence="6" id="KW-0677">Repeat</keyword>
<sequence length="711" mass="76908">MADDLDDPRDAELITLAAIYPEIQQMHPDDPYGIALEVPVNPSKPVNVFFRASADDDALSQAPNGAPSDAAAGSNQQGAVAVDSHELAYLPPVRLEITLGPNYPAEQPPQVRVSTSPSWIPVETIKRLEDDASRLWEELGRGIVGFTYIDHVQQAAADAFGLVDGRGSLELDSRYRTAILGHDISARKAAFDNETFGCGVCLEPKKGSVCHRMLDCGHVFCVDCLQGFYNAAIREGDIAAVICLEPNCAKDRAKAASPGSKRKRVRTFIHPSELLQIPLDQDVVKRYLMLKYKIELESDRSTVYCPRKWCNGAARSKKHKKPQGLELPEASDKSASEGEEEDDKDSPEGEDKPKTRERLAICEECSFAFCARCLQSWHGELNFCPGSREERLAAAELASLEYIRLHTTPCPKCGVPAQKIQGCNHMLCSRCGTHFCYLCSTRLDPANPYRHFNTPPTAARSEPCYMRLWELGEGDGADVPGFERVAWGPAHPARGAPAMAHAREVIPERGRPREEAHADRNGAAAAPAQGGHANGGGEVVGIAREGPLVLRIAADPPAVPGRGGPDGRQPAPAAAAAGRGAQRGAALREPGAARNQPAARGGGRLRQQQQQQHQHQQAARGAGADAGGAAAARRGRRRGGGAAAAAPGHRQHNNIRADRGARGQRRNHDLADAWDMGWDGELAPAHEEWVRQFVLLALNDEEHLLFGEDED</sequence>
<evidence type="ECO:0000256" key="5">
    <source>
        <dbReference type="ARBA" id="ARBA00022723"/>
    </source>
</evidence>
<keyword evidence="8" id="KW-0833">Ubl conjugation pathway</keyword>
<dbReference type="HOGENOM" id="CLU_021364_3_0_1"/>
<feature type="region of interest" description="Disordered" evidence="12">
    <location>
        <begin position="554"/>
        <end position="665"/>
    </location>
</feature>
<dbReference type="SMART" id="SM00591">
    <property type="entry name" value="RWD"/>
    <property type="match status" value="1"/>
</dbReference>
<dbReference type="InterPro" id="IPR013083">
    <property type="entry name" value="Znf_RING/FYVE/PHD"/>
</dbReference>
<name>G2Q8I1_THET4</name>
<dbReference type="InParanoid" id="G2Q8I1"/>
<dbReference type="GO" id="GO:0008270">
    <property type="term" value="F:zinc ion binding"/>
    <property type="evidence" value="ECO:0007669"/>
    <property type="project" value="UniProtKB-KW"/>
</dbReference>
<dbReference type="FunFam" id="3.10.110.10:FF:000112">
    <property type="entry name" value="RBR-type E3 ubiquitin transferase"/>
    <property type="match status" value="1"/>
</dbReference>
<dbReference type="InterPro" id="IPR047548">
    <property type="entry name" value="Rcat_RBR_RNF14"/>
</dbReference>
<evidence type="ECO:0000256" key="8">
    <source>
        <dbReference type="ARBA" id="ARBA00022786"/>
    </source>
</evidence>
<dbReference type="KEGG" id="mtm:MYCTH_2300922"/>
<dbReference type="OMA" id="PRSWCQG"/>
<dbReference type="AlphaFoldDB" id="G2Q8I1"/>
<dbReference type="SUPFAM" id="SSF54495">
    <property type="entry name" value="UBC-like"/>
    <property type="match status" value="1"/>
</dbReference>
<dbReference type="RefSeq" id="XP_003661475.1">
    <property type="nucleotide sequence ID" value="XM_003661427.1"/>
</dbReference>
<dbReference type="InterPro" id="IPR044066">
    <property type="entry name" value="TRIAD_supradom"/>
</dbReference>
<evidence type="ECO:0000256" key="2">
    <source>
        <dbReference type="ARBA" id="ARBA00004906"/>
    </source>
</evidence>
<feature type="domain" description="RING-type" evidence="15">
    <location>
        <begin position="194"/>
        <end position="468"/>
    </location>
</feature>
<dbReference type="VEuPathDB" id="FungiDB:MYCTH_2300922"/>
<feature type="compositionally biased region" description="Basic and acidic residues" evidence="12">
    <location>
        <begin position="510"/>
        <end position="520"/>
    </location>
</feature>
<dbReference type="SMART" id="SM00647">
    <property type="entry name" value="IBR"/>
    <property type="match status" value="2"/>
</dbReference>
<feature type="region of interest" description="Disordered" evidence="12">
    <location>
        <begin position="510"/>
        <end position="539"/>
    </location>
</feature>
<comment type="similarity">
    <text evidence="10">Belongs to the RBR family. RNF14 subfamily.</text>
</comment>
<dbReference type="STRING" id="573729.G2Q8I1"/>
<dbReference type="CDD" id="cd20354">
    <property type="entry name" value="Rcat_RBR_RNF14"/>
    <property type="match status" value="1"/>
</dbReference>
<dbReference type="InterPro" id="IPR002867">
    <property type="entry name" value="IBR_dom"/>
</dbReference>
<dbReference type="PROSITE" id="PS50089">
    <property type="entry name" value="ZF_RING_2"/>
    <property type="match status" value="1"/>
</dbReference>
<dbReference type="GeneID" id="11512154"/>
<organism evidence="16 17">
    <name type="scientific">Thermothelomyces thermophilus (strain ATCC 42464 / BCRC 31852 / DSM 1799)</name>
    <name type="common">Sporotrichum thermophile</name>
    <dbReference type="NCBI Taxonomy" id="573729"/>
    <lineage>
        <taxon>Eukaryota</taxon>
        <taxon>Fungi</taxon>
        <taxon>Dikarya</taxon>
        <taxon>Ascomycota</taxon>
        <taxon>Pezizomycotina</taxon>
        <taxon>Sordariomycetes</taxon>
        <taxon>Sordariomycetidae</taxon>
        <taxon>Sordariales</taxon>
        <taxon>Chaetomiaceae</taxon>
        <taxon>Thermothelomyces</taxon>
    </lineage>
</organism>
<dbReference type="PROSITE" id="PS50908">
    <property type="entry name" value="RWD"/>
    <property type="match status" value="1"/>
</dbReference>
<evidence type="ECO:0000256" key="1">
    <source>
        <dbReference type="ARBA" id="ARBA00001798"/>
    </source>
</evidence>
<dbReference type="InterPro" id="IPR006575">
    <property type="entry name" value="RWD_dom"/>
</dbReference>
<dbReference type="FunFam" id="3.30.40.10:FF:000416">
    <property type="entry name" value="RBR-type E3 ubiquitin transferase"/>
    <property type="match status" value="1"/>
</dbReference>
<dbReference type="Proteomes" id="UP000007322">
    <property type="component" value="Chromosome 2"/>
</dbReference>
<evidence type="ECO:0000259" key="15">
    <source>
        <dbReference type="PROSITE" id="PS51873"/>
    </source>
</evidence>
<dbReference type="Gene3D" id="1.20.120.1750">
    <property type="match status" value="1"/>
</dbReference>
<evidence type="ECO:0000313" key="16">
    <source>
        <dbReference type="EMBL" id="AEO56230.1"/>
    </source>
</evidence>
<feature type="region of interest" description="Disordered" evidence="12">
    <location>
        <begin position="320"/>
        <end position="355"/>
    </location>
</feature>
<dbReference type="EC" id="2.3.2.31" evidence="3"/>
<comment type="pathway">
    <text evidence="2">Protein modification; protein ubiquitination.</text>
</comment>
<evidence type="ECO:0000256" key="9">
    <source>
        <dbReference type="ARBA" id="ARBA00022833"/>
    </source>
</evidence>
<feature type="compositionally biased region" description="Low complexity" evidence="12">
    <location>
        <begin position="605"/>
        <end position="632"/>
    </location>
</feature>
<evidence type="ECO:0000256" key="7">
    <source>
        <dbReference type="ARBA" id="ARBA00022771"/>
    </source>
</evidence>
<dbReference type="Pfam" id="PF05773">
    <property type="entry name" value="RWD"/>
    <property type="match status" value="1"/>
</dbReference>
<keyword evidence="7 11" id="KW-0863">Zinc-finger</keyword>
<keyword evidence="9" id="KW-0862">Zinc</keyword>
<feature type="region of interest" description="Disordered" evidence="12">
    <location>
        <begin position="58"/>
        <end position="78"/>
    </location>
</feature>
<gene>
    <name evidence="16" type="ORF">MYCTH_2300922</name>
</gene>
<dbReference type="PROSITE" id="PS51873">
    <property type="entry name" value="TRIAD"/>
    <property type="match status" value="1"/>
</dbReference>
<dbReference type="CDD" id="cd23820">
    <property type="entry name" value="RWD_RNF14"/>
    <property type="match status" value="1"/>
</dbReference>
<dbReference type="OrthoDB" id="1431934at2759"/>
<dbReference type="EMBL" id="CP003003">
    <property type="protein sequence ID" value="AEO56230.1"/>
    <property type="molecule type" value="Genomic_DNA"/>
</dbReference>
<dbReference type="InterPro" id="IPR031127">
    <property type="entry name" value="E3_UB_ligase_RBR"/>
</dbReference>
<dbReference type="Gene3D" id="3.30.40.10">
    <property type="entry name" value="Zinc/RING finger domain, C3HC4 (zinc finger)"/>
    <property type="match status" value="1"/>
</dbReference>
<dbReference type="InterPro" id="IPR017907">
    <property type="entry name" value="Znf_RING_CS"/>
</dbReference>
<evidence type="ECO:0000313" key="17">
    <source>
        <dbReference type="Proteomes" id="UP000007322"/>
    </source>
</evidence>
<evidence type="ECO:0000256" key="11">
    <source>
        <dbReference type="PROSITE-ProRule" id="PRU00175"/>
    </source>
</evidence>
<dbReference type="InterPro" id="IPR016135">
    <property type="entry name" value="UBQ-conjugating_enzyme/RWD"/>
</dbReference>
<reference evidence="16 17" key="1">
    <citation type="journal article" date="2011" name="Nat. Biotechnol.">
        <title>Comparative genomic analysis of the thermophilic biomass-degrading fungi Myceliophthora thermophila and Thielavia terrestris.</title>
        <authorList>
            <person name="Berka R.M."/>
            <person name="Grigoriev I.V."/>
            <person name="Otillar R."/>
            <person name="Salamov A."/>
            <person name="Grimwood J."/>
            <person name="Reid I."/>
            <person name="Ishmael N."/>
            <person name="John T."/>
            <person name="Darmond C."/>
            <person name="Moisan M.-C."/>
            <person name="Henrissat B."/>
            <person name="Coutinho P.M."/>
            <person name="Lombard V."/>
            <person name="Natvig D.O."/>
            <person name="Lindquist E."/>
            <person name="Schmutz J."/>
            <person name="Lucas S."/>
            <person name="Harris P."/>
            <person name="Powlowski J."/>
            <person name="Bellemare A."/>
            <person name="Taylor D."/>
            <person name="Butler G."/>
            <person name="de Vries R.P."/>
            <person name="Allijn I.E."/>
            <person name="van den Brink J."/>
            <person name="Ushinsky S."/>
            <person name="Storms R."/>
            <person name="Powell A.J."/>
            <person name="Paulsen I.T."/>
            <person name="Elbourne L.D.H."/>
            <person name="Baker S.E."/>
            <person name="Magnuson J."/>
            <person name="LaBoissiere S."/>
            <person name="Clutterbuck A.J."/>
            <person name="Martinez D."/>
            <person name="Wogulis M."/>
            <person name="de Leon A.L."/>
            <person name="Rey M.W."/>
            <person name="Tsang A."/>
        </authorList>
    </citation>
    <scope>NUCLEOTIDE SEQUENCE [LARGE SCALE GENOMIC DNA]</scope>
    <source>
        <strain evidence="17">ATCC 42464 / BCRC 31852 / DSM 1799</strain>
    </source>
</reference>
<dbReference type="Gene3D" id="3.10.110.10">
    <property type="entry name" value="Ubiquitin Conjugating Enzyme"/>
    <property type="match status" value="1"/>
</dbReference>
<keyword evidence="4" id="KW-0808">Transferase</keyword>
<dbReference type="SUPFAM" id="SSF57850">
    <property type="entry name" value="RING/U-box"/>
    <property type="match status" value="2"/>
</dbReference>
<evidence type="ECO:0000256" key="6">
    <source>
        <dbReference type="ARBA" id="ARBA00022737"/>
    </source>
</evidence>
<keyword evidence="5" id="KW-0479">Metal-binding</keyword>
<comment type="catalytic activity">
    <reaction evidence="1">
        <text>[E2 ubiquitin-conjugating enzyme]-S-ubiquitinyl-L-cysteine + [acceptor protein]-L-lysine = [E2 ubiquitin-conjugating enzyme]-L-cysteine + [acceptor protein]-N(6)-ubiquitinyl-L-lysine.</text>
        <dbReference type="EC" id="2.3.2.31"/>
    </reaction>
</comment>
<dbReference type="GO" id="GO:0016567">
    <property type="term" value="P:protein ubiquitination"/>
    <property type="evidence" value="ECO:0007669"/>
    <property type="project" value="InterPro"/>
</dbReference>
<dbReference type="PANTHER" id="PTHR11685">
    <property type="entry name" value="RBR FAMILY RING FINGER AND IBR DOMAIN-CONTAINING"/>
    <property type="match status" value="1"/>
</dbReference>
<feature type="domain" description="RWD" evidence="14">
    <location>
        <begin position="11"/>
        <end position="159"/>
    </location>
</feature>
<dbReference type="PROSITE" id="PS00518">
    <property type="entry name" value="ZF_RING_1"/>
    <property type="match status" value="1"/>
</dbReference>
<evidence type="ECO:0000256" key="4">
    <source>
        <dbReference type="ARBA" id="ARBA00022679"/>
    </source>
</evidence>
<feature type="compositionally biased region" description="Basic and acidic residues" evidence="12">
    <location>
        <begin position="655"/>
        <end position="665"/>
    </location>
</feature>
<evidence type="ECO:0000259" key="13">
    <source>
        <dbReference type="PROSITE" id="PS50089"/>
    </source>
</evidence>
<evidence type="ECO:0000256" key="3">
    <source>
        <dbReference type="ARBA" id="ARBA00012251"/>
    </source>
</evidence>
<accession>G2Q8I1</accession>
<dbReference type="GO" id="GO:0061630">
    <property type="term" value="F:ubiquitin protein ligase activity"/>
    <property type="evidence" value="ECO:0007669"/>
    <property type="project" value="UniProtKB-EC"/>
</dbReference>
<evidence type="ECO:0000256" key="10">
    <source>
        <dbReference type="ARBA" id="ARBA00044508"/>
    </source>
</evidence>
<dbReference type="Pfam" id="PF01485">
    <property type="entry name" value="IBR"/>
    <property type="match status" value="1"/>
</dbReference>
<dbReference type="CDD" id="cd23134">
    <property type="entry name" value="RING-HC_ITT1-like"/>
    <property type="match status" value="1"/>
</dbReference>
<protein>
    <recommendedName>
        <fullName evidence="3">RBR-type E3 ubiquitin transferase</fullName>
        <ecNumber evidence="3">2.3.2.31</ecNumber>
    </recommendedName>
</protein>
<dbReference type="eggNOG" id="KOG1814">
    <property type="taxonomic scope" value="Eukaryota"/>
</dbReference>
<feature type="compositionally biased region" description="Low complexity" evidence="12">
    <location>
        <begin position="567"/>
        <end position="585"/>
    </location>
</feature>